<evidence type="ECO:0000256" key="1">
    <source>
        <dbReference type="ARBA" id="ARBA00009477"/>
    </source>
</evidence>
<evidence type="ECO:0000259" key="4">
    <source>
        <dbReference type="Pfam" id="PF25989"/>
    </source>
</evidence>
<gene>
    <name evidence="5" type="ORF">FH603_3669</name>
</gene>
<accession>A0ABR6WB09</accession>
<dbReference type="InterPro" id="IPR058637">
    <property type="entry name" value="YknX-like_C"/>
</dbReference>
<feature type="domain" description="CusB-like beta-barrel" evidence="2">
    <location>
        <begin position="243"/>
        <end position="316"/>
    </location>
</feature>
<organism evidence="5 6">
    <name type="scientific">Spirosoma utsteinense</name>
    <dbReference type="NCBI Taxonomy" id="2585773"/>
    <lineage>
        <taxon>Bacteria</taxon>
        <taxon>Pseudomonadati</taxon>
        <taxon>Bacteroidota</taxon>
        <taxon>Cytophagia</taxon>
        <taxon>Cytophagales</taxon>
        <taxon>Cytophagaceae</taxon>
        <taxon>Spirosoma</taxon>
    </lineage>
</organism>
<dbReference type="Pfam" id="PF25954">
    <property type="entry name" value="Beta-barrel_RND_2"/>
    <property type="match status" value="1"/>
</dbReference>
<sequence>MNLPTASRPKRLIMNLNLLTPKRMKISGYYHLLALLAVHAVSGCTSSDSTESGQKKIPKQGVKPSYRIMTVSRKPVGQTVQLPGEFQAYQEVTIYPRATGFVERVLVDRGSAVRKGQVLMVLDAPETEERLAAARSNTLKTKAMLVASREHYRRLVASNQVPGSVSALDLETAQARVQADSASMLGEEANYRAMAKLKSYLRVVAPFDGYITERNVHPGALVGSGAKQDLPMMILQQQNRLRLVVDVPEAYSSQLREGQVLTFSVSAMPGKTFTGKISRRSGSMNKQFRSETVEIDVANKDRSLRPGMFAEIIVSAAGTPGALAVPTSAIVASTEGQYVIKVEDGRARKVDVRRGQASGDMIEVFGDLRPTDQVIINAREDIKEGIAVR</sequence>
<evidence type="ECO:0000313" key="6">
    <source>
        <dbReference type="Proteomes" id="UP000700732"/>
    </source>
</evidence>
<comment type="similarity">
    <text evidence="1">Belongs to the membrane fusion protein (MFP) (TC 8.A.1) family.</text>
</comment>
<feature type="domain" description="YknX-like C-terminal permuted SH3-like" evidence="4">
    <location>
        <begin position="322"/>
        <end position="388"/>
    </location>
</feature>
<dbReference type="Gene3D" id="2.40.30.170">
    <property type="match status" value="1"/>
</dbReference>
<dbReference type="Gene3D" id="2.40.420.20">
    <property type="match status" value="1"/>
</dbReference>
<comment type="caution">
    <text evidence="5">The sequence shown here is derived from an EMBL/GenBank/DDBJ whole genome shotgun (WGS) entry which is preliminary data.</text>
</comment>
<dbReference type="SUPFAM" id="SSF111369">
    <property type="entry name" value="HlyD-like secretion proteins"/>
    <property type="match status" value="1"/>
</dbReference>
<dbReference type="NCBIfam" id="TIGR01730">
    <property type="entry name" value="RND_mfp"/>
    <property type="match status" value="1"/>
</dbReference>
<reference evidence="5 6" key="1">
    <citation type="submission" date="2019-06" db="EMBL/GenBank/DDBJ databases">
        <title>Spirosoma utsteinense sp. nov. isolated from Antarctic ice-free soils.</title>
        <authorList>
            <person name="Tahon G."/>
        </authorList>
    </citation>
    <scope>NUCLEOTIDE SEQUENCE [LARGE SCALE GENOMIC DNA]</scope>
    <source>
        <strain evidence="5 6">LMG 31447</strain>
    </source>
</reference>
<evidence type="ECO:0000259" key="3">
    <source>
        <dbReference type="Pfam" id="PF25973"/>
    </source>
</evidence>
<dbReference type="Proteomes" id="UP000700732">
    <property type="component" value="Unassembled WGS sequence"/>
</dbReference>
<evidence type="ECO:0000313" key="5">
    <source>
        <dbReference type="EMBL" id="MBC3793152.1"/>
    </source>
</evidence>
<dbReference type="InterPro" id="IPR058792">
    <property type="entry name" value="Beta-barrel_RND_2"/>
</dbReference>
<dbReference type="Pfam" id="PF25973">
    <property type="entry name" value="BSH_CzcB"/>
    <property type="match status" value="1"/>
</dbReference>
<dbReference type="RefSeq" id="WP_186738939.1">
    <property type="nucleotide sequence ID" value="NZ_VFIA01000023.1"/>
</dbReference>
<name>A0ABR6WB09_9BACT</name>
<dbReference type="InterPro" id="IPR058647">
    <property type="entry name" value="BSH_CzcB-like"/>
</dbReference>
<dbReference type="InterPro" id="IPR006143">
    <property type="entry name" value="RND_pump_MFP"/>
</dbReference>
<evidence type="ECO:0000259" key="2">
    <source>
        <dbReference type="Pfam" id="PF25954"/>
    </source>
</evidence>
<dbReference type="PANTHER" id="PTHR30469">
    <property type="entry name" value="MULTIDRUG RESISTANCE PROTEIN MDTA"/>
    <property type="match status" value="1"/>
</dbReference>
<dbReference type="PANTHER" id="PTHR30469:SF37">
    <property type="entry name" value="RAGD PROTEIN"/>
    <property type="match status" value="1"/>
</dbReference>
<protein>
    <submittedName>
        <fullName evidence="5">RND family efflux transporter MFP subunit</fullName>
    </submittedName>
</protein>
<dbReference type="EMBL" id="VFIA01000023">
    <property type="protein sequence ID" value="MBC3793152.1"/>
    <property type="molecule type" value="Genomic_DNA"/>
</dbReference>
<keyword evidence="6" id="KW-1185">Reference proteome</keyword>
<dbReference type="Gene3D" id="1.10.287.470">
    <property type="entry name" value="Helix hairpin bin"/>
    <property type="match status" value="1"/>
</dbReference>
<dbReference type="Gene3D" id="2.40.50.100">
    <property type="match status" value="1"/>
</dbReference>
<dbReference type="Pfam" id="PF25989">
    <property type="entry name" value="YknX_C"/>
    <property type="match status" value="1"/>
</dbReference>
<feature type="domain" description="CzcB-like barrel-sandwich hybrid" evidence="3">
    <location>
        <begin position="92"/>
        <end position="224"/>
    </location>
</feature>
<proteinExistence type="inferred from homology"/>